<gene>
    <name evidence="1" type="ORF">HNR38_002466</name>
</gene>
<evidence type="ECO:0000313" key="1">
    <source>
        <dbReference type="EMBL" id="MBB5321971.1"/>
    </source>
</evidence>
<name>A0A840UGX1_9GAMM</name>
<reference evidence="1 2" key="1">
    <citation type="submission" date="2020-08" db="EMBL/GenBank/DDBJ databases">
        <title>Genomic Encyclopedia of Type Strains, Phase IV (KMG-IV): sequencing the most valuable type-strain genomes for metagenomic binning, comparative biology and taxonomic classification.</title>
        <authorList>
            <person name="Goeker M."/>
        </authorList>
    </citation>
    <scope>NUCLEOTIDE SEQUENCE [LARGE SCALE GENOMIC DNA]</scope>
    <source>
        <strain evidence="1 2">DSM 22359</strain>
    </source>
</reference>
<dbReference type="InterPro" id="IPR002763">
    <property type="entry name" value="DUF72"/>
</dbReference>
<dbReference type="Proteomes" id="UP000591735">
    <property type="component" value="Unassembled WGS sequence"/>
</dbReference>
<dbReference type="Gene3D" id="3.20.20.410">
    <property type="entry name" value="Protein of unknown function UPF0759"/>
    <property type="match status" value="1"/>
</dbReference>
<dbReference type="RefSeq" id="WP_183704590.1">
    <property type="nucleotide sequence ID" value="NZ_JACHFE010000006.1"/>
</dbReference>
<proteinExistence type="predicted"/>
<dbReference type="InterPro" id="IPR036520">
    <property type="entry name" value="UPF0759_sf"/>
</dbReference>
<protein>
    <submittedName>
        <fullName evidence="1">Uncharacterized protein YecE (DUF72 family)</fullName>
    </submittedName>
</protein>
<comment type="caution">
    <text evidence="1">The sequence shown here is derived from an EMBL/GenBank/DDBJ whole genome shotgun (WGS) entry which is preliminary data.</text>
</comment>
<dbReference type="Pfam" id="PF01904">
    <property type="entry name" value="DUF72"/>
    <property type="match status" value="1"/>
</dbReference>
<keyword evidence="2" id="KW-1185">Reference proteome</keyword>
<dbReference type="AlphaFoldDB" id="A0A840UGX1"/>
<sequence length="290" mass="33130">MHERVTPLPYYLGCPQWQDPAWNRQLPPASSPLARYSRLFNCVEGNTTFYATPTQAQCAQWRQQVPDDFRFLLKFPQRISHEQLLAGPASEITDFLETVAPLEDVLGPFLLQLPAAFGPEHLENLWRFTDALPAPLTCTVEFRHPSFFEKGEAERALNRGLRERGIARVCLDSRALFSAAPDNDITRDAQRKKPRVPVHILPAEEPEPVVRYIGHPDLETNRRFLQPWLQRVSDWVREGRRPFVFMHMPDNSHALSLAALWSAMLAEYLPHAPALKLEPEPQLGLFGGPE</sequence>
<dbReference type="PANTHER" id="PTHR30348:SF9">
    <property type="entry name" value="UPF0759 PROTEIN YECE"/>
    <property type="match status" value="1"/>
</dbReference>
<dbReference type="EMBL" id="JACHFE010000006">
    <property type="protein sequence ID" value="MBB5321971.1"/>
    <property type="molecule type" value="Genomic_DNA"/>
</dbReference>
<organism evidence="1 2">
    <name type="scientific">Marinobacter oulmenensis</name>
    <dbReference type="NCBI Taxonomy" id="643747"/>
    <lineage>
        <taxon>Bacteria</taxon>
        <taxon>Pseudomonadati</taxon>
        <taxon>Pseudomonadota</taxon>
        <taxon>Gammaproteobacteria</taxon>
        <taxon>Pseudomonadales</taxon>
        <taxon>Marinobacteraceae</taxon>
        <taxon>Marinobacter</taxon>
    </lineage>
</organism>
<evidence type="ECO:0000313" key="2">
    <source>
        <dbReference type="Proteomes" id="UP000591735"/>
    </source>
</evidence>
<dbReference type="PANTHER" id="PTHR30348">
    <property type="entry name" value="UNCHARACTERIZED PROTEIN YECE"/>
    <property type="match status" value="1"/>
</dbReference>
<dbReference type="SUPFAM" id="SSF117396">
    <property type="entry name" value="TM1631-like"/>
    <property type="match status" value="1"/>
</dbReference>
<accession>A0A840UGX1</accession>